<evidence type="ECO:0000256" key="4">
    <source>
        <dbReference type="ARBA" id="ARBA00022741"/>
    </source>
</evidence>
<dbReference type="PROSITE" id="PS50893">
    <property type="entry name" value="ABC_TRANSPORTER_2"/>
    <property type="match status" value="1"/>
</dbReference>
<evidence type="ECO:0000256" key="3">
    <source>
        <dbReference type="ARBA" id="ARBA00022692"/>
    </source>
</evidence>
<dbReference type="InterPro" id="IPR003439">
    <property type="entry name" value="ABC_transporter-like_ATP-bd"/>
</dbReference>
<dbReference type="InterPro" id="IPR036640">
    <property type="entry name" value="ABC1_TM_sf"/>
</dbReference>
<name>A0A3M6R2L8_9BURK</name>
<evidence type="ECO:0000313" key="12">
    <source>
        <dbReference type="Proteomes" id="UP000275180"/>
    </source>
</evidence>
<evidence type="ECO:0000259" key="10">
    <source>
        <dbReference type="PROSITE" id="PS50929"/>
    </source>
</evidence>
<keyword evidence="4" id="KW-0547">Nucleotide-binding</keyword>
<dbReference type="GO" id="GO:0005524">
    <property type="term" value="F:ATP binding"/>
    <property type="evidence" value="ECO:0007669"/>
    <property type="project" value="UniProtKB-KW"/>
</dbReference>
<dbReference type="PANTHER" id="PTHR24221:SF654">
    <property type="entry name" value="ATP-BINDING CASSETTE SUB-FAMILY B MEMBER 6"/>
    <property type="match status" value="1"/>
</dbReference>
<evidence type="ECO:0000256" key="8">
    <source>
        <dbReference type="SAM" id="Phobius"/>
    </source>
</evidence>
<keyword evidence="5 11" id="KW-0067">ATP-binding</keyword>
<dbReference type="OrthoDB" id="9802264at2"/>
<feature type="transmembrane region" description="Helical" evidence="8">
    <location>
        <begin position="126"/>
        <end position="150"/>
    </location>
</feature>
<feature type="domain" description="ABC transmembrane type-1" evidence="10">
    <location>
        <begin position="2"/>
        <end position="299"/>
    </location>
</feature>
<dbReference type="InterPro" id="IPR027417">
    <property type="entry name" value="P-loop_NTPase"/>
</dbReference>
<feature type="transmembrane region" description="Helical" evidence="8">
    <location>
        <begin position="162"/>
        <end position="184"/>
    </location>
</feature>
<evidence type="ECO:0000256" key="2">
    <source>
        <dbReference type="ARBA" id="ARBA00022475"/>
    </source>
</evidence>
<dbReference type="Pfam" id="PF00005">
    <property type="entry name" value="ABC_tran"/>
    <property type="match status" value="1"/>
</dbReference>
<feature type="transmembrane region" description="Helical" evidence="8">
    <location>
        <begin position="270"/>
        <end position="290"/>
    </location>
</feature>
<evidence type="ECO:0000256" key="6">
    <source>
        <dbReference type="ARBA" id="ARBA00022989"/>
    </source>
</evidence>
<dbReference type="InterPro" id="IPR011527">
    <property type="entry name" value="ABC1_TM_dom"/>
</dbReference>
<dbReference type="GO" id="GO:0016887">
    <property type="term" value="F:ATP hydrolysis activity"/>
    <property type="evidence" value="ECO:0007669"/>
    <property type="project" value="InterPro"/>
</dbReference>
<dbReference type="GO" id="GO:0005886">
    <property type="term" value="C:plasma membrane"/>
    <property type="evidence" value="ECO:0007669"/>
    <property type="project" value="UniProtKB-SubCell"/>
</dbReference>
<dbReference type="Gene3D" id="3.40.50.300">
    <property type="entry name" value="P-loop containing nucleotide triphosphate hydrolases"/>
    <property type="match status" value="1"/>
</dbReference>
<comment type="subcellular location">
    <subcellularLocation>
        <location evidence="1">Cell membrane</location>
        <topology evidence="1">Multi-pass membrane protein</topology>
    </subcellularLocation>
</comment>
<dbReference type="Proteomes" id="UP000275180">
    <property type="component" value="Unassembled WGS sequence"/>
</dbReference>
<dbReference type="PANTHER" id="PTHR24221">
    <property type="entry name" value="ATP-BINDING CASSETTE SUB-FAMILY B"/>
    <property type="match status" value="1"/>
</dbReference>
<feature type="transmembrane region" description="Helical" evidence="8">
    <location>
        <begin position="242"/>
        <end position="264"/>
    </location>
</feature>
<proteinExistence type="predicted"/>
<dbReference type="GO" id="GO:0140359">
    <property type="term" value="F:ABC-type transporter activity"/>
    <property type="evidence" value="ECO:0007669"/>
    <property type="project" value="InterPro"/>
</dbReference>
<dbReference type="SUPFAM" id="SSF52540">
    <property type="entry name" value="P-loop containing nucleoside triphosphate hydrolases"/>
    <property type="match status" value="1"/>
</dbReference>
<sequence>MAAGLLLACATALMGALLLGVSGWFITGTALAGLSAATALAFDIFVPSASIRFLALGRTGARYAERLVGHAATLDALVALRERLLRSFAQPPAQAPRLAATQRAWRLQPARLLLRLTRDLDAAEALYLRLALPCAAALATTLAISLWLAWQHLWLGLACWLWFWGWGLGITLWLVRSSSALALAQSRHGERMRQQALELVGGQAELIMAVQFDAASERWRQRQAQLAALELRLQQRDAAAAAAWQALQALTLAAALGVAAWLVLARQMHVALAAFFVLMAMAGMEPFAALRRGTLEWAACLLAARRLQAPLARSLTPAAANANAAQAPSAAALPAPAPGLAAQLQQVWLDSDRGGPARLQDCSLTLAEGEVLALVGASGSGKSSLLALLAGELAATRGTVRALPSLGLPQQTALFSDTVRANLNLQQRPLDDAALWAALELVGLKEAIAARPAGLDERLGEGGLGLSKGQGRRLALARLLLARIPQPGADAADAAGALWLLDEPTDGLDAATAQALLQRLAPALRGRSVVLATHMRREAALADRLLLLEHGRITAQAVHGTVEFEALLARLRDG</sequence>
<dbReference type="PROSITE" id="PS50929">
    <property type="entry name" value="ABC_TM1F"/>
    <property type="match status" value="1"/>
</dbReference>
<evidence type="ECO:0000259" key="9">
    <source>
        <dbReference type="PROSITE" id="PS50893"/>
    </source>
</evidence>
<reference evidence="11 12" key="1">
    <citation type="submission" date="2018-10" db="EMBL/GenBank/DDBJ databases">
        <title>Comamonadaceae CDC group NO-1 genome sequencing and assembly.</title>
        <authorList>
            <person name="Bernier A.-M."/>
            <person name="Bernard K."/>
        </authorList>
    </citation>
    <scope>NUCLEOTIDE SEQUENCE [LARGE SCALE GENOMIC DNA]</scope>
    <source>
        <strain evidence="11 12">NML180582</strain>
    </source>
</reference>
<dbReference type="SUPFAM" id="SSF90123">
    <property type="entry name" value="ABC transporter transmembrane region"/>
    <property type="match status" value="1"/>
</dbReference>
<feature type="domain" description="ABC transporter" evidence="9">
    <location>
        <begin position="342"/>
        <end position="571"/>
    </location>
</feature>
<keyword evidence="2" id="KW-1003">Cell membrane</keyword>
<organism evidence="11 12">
    <name type="scientific">Vandammella animalimorsus</name>
    <dbReference type="NCBI Taxonomy" id="2029117"/>
    <lineage>
        <taxon>Bacteria</taxon>
        <taxon>Pseudomonadati</taxon>
        <taxon>Pseudomonadota</taxon>
        <taxon>Betaproteobacteria</taxon>
        <taxon>Burkholderiales</taxon>
        <taxon>Comamonadaceae</taxon>
        <taxon>Vandammella</taxon>
    </lineage>
</organism>
<evidence type="ECO:0000313" key="11">
    <source>
        <dbReference type="EMBL" id="RMX09465.1"/>
    </source>
</evidence>
<dbReference type="AlphaFoldDB" id="A0A3M6R2L8"/>
<feature type="transmembrane region" description="Helical" evidence="8">
    <location>
        <begin position="30"/>
        <end position="55"/>
    </location>
</feature>
<accession>A0A3M6R2L8</accession>
<evidence type="ECO:0000256" key="1">
    <source>
        <dbReference type="ARBA" id="ARBA00004651"/>
    </source>
</evidence>
<dbReference type="InterPro" id="IPR039421">
    <property type="entry name" value="Type_1_exporter"/>
</dbReference>
<dbReference type="EMBL" id="RDQJ01000030">
    <property type="protein sequence ID" value="RMX09465.1"/>
    <property type="molecule type" value="Genomic_DNA"/>
</dbReference>
<keyword evidence="6 8" id="KW-1133">Transmembrane helix</keyword>
<protein>
    <submittedName>
        <fullName evidence="11">ATP-binding cassette domain-containing protein</fullName>
    </submittedName>
</protein>
<dbReference type="GO" id="GO:0034040">
    <property type="term" value="F:ATPase-coupled lipid transmembrane transporter activity"/>
    <property type="evidence" value="ECO:0007669"/>
    <property type="project" value="TreeGrafter"/>
</dbReference>
<keyword evidence="7 8" id="KW-0472">Membrane</keyword>
<gene>
    <name evidence="11" type="ORF">EBQ34_13435</name>
</gene>
<dbReference type="SMART" id="SM00382">
    <property type="entry name" value="AAA"/>
    <property type="match status" value="1"/>
</dbReference>
<dbReference type="Gene3D" id="1.20.1560.10">
    <property type="entry name" value="ABC transporter type 1, transmembrane domain"/>
    <property type="match status" value="1"/>
</dbReference>
<dbReference type="InterPro" id="IPR003593">
    <property type="entry name" value="AAA+_ATPase"/>
</dbReference>
<evidence type="ECO:0000256" key="5">
    <source>
        <dbReference type="ARBA" id="ARBA00022840"/>
    </source>
</evidence>
<keyword evidence="3 8" id="KW-0812">Transmembrane</keyword>
<evidence type="ECO:0000256" key="7">
    <source>
        <dbReference type="ARBA" id="ARBA00023136"/>
    </source>
</evidence>
<comment type="caution">
    <text evidence="11">The sequence shown here is derived from an EMBL/GenBank/DDBJ whole genome shotgun (WGS) entry which is preliminary data.</text>
</comment>